<comment type="similarity">
    <text evidence="2">Belongs to the PC-esterase family. TBL subfamily.</text>
</comment>
<feature type="compositionally biased region" description="Polar residues" evidence="7">
    <location>
        <begin position="220"/>
        <end position="233"/>
    </location>
</feature>
<evidence type="ECO:0000256" key="5">
    <source>
        <dbReference type="ARBA" id="ARBA00022989"/>
    </source>
</evidence>
<sequence>MDSFKNLYKSLMQLCIDLTCPLSASRTRGFFTLIITLLLLIFFFSPSDDSSPAVSYTSLASRIHSDSDQVNELSSVASPEARFGLENYRSCSDSAALSPVGTSLQVSRIDANQGSCISSVAFSPVGTSLQDSRSSRNGPSVLENPRSRTDSAALSPVGIGTSLQDSRNFGNAPLVSETQGSCTDSAAVSPVGTIHQVSRNAGNAPLVWEIRRISTDSAAVSPIGTSHQDSRNAGNAPLVSEIPRRSSDSAALSPVGTIHQVSRNDGNAPLVSKNHRSWSDSATHSPVGTSHQGLINVEIFGDFNDTLASCDIYNGHWVMEEDFKLIYEPGSCPFVGDAFNCFKNGRPDSDYFRLRWKPHDCEIPRFDGMKMLKMLRGKRMVFVGDSINRNMWESLACALRESLDDKSRVFEASGLREFKSQGFYSFKFKDFECSIDFIRSPFLVQEWKVSDKAGNNRETLRLDMMQDSCNEYRDADIIIFNTGHWWTHQKTFKGNYYFQEGDHVYDKLEVAEAYKMALRTWAQWVDANINISRTSVFFRGYSASHFKGGQWHSGGNCNGETRPITNDTYLAPYPWMTKVQELVISDMKTPVFFLNVTKMTDYRKDGHPSIFRKSASHRRPGMVQDCSHWCLPGVPDSWNELLYATMIKSRKFF</sequence>
<keyword evidence="6 8" id="KW-0472">Membrane</keyword>
<keyword evidence="12" id="KW-1185">Reference proteome</keyword>
<evidence type="ECO:0000313" key="12">
    <source>
        <dbReference type="Proteomes" id="UP001604336"/>
    </source>
</evidence>
<dbReference type="Pfam" id="PF14416">
    <property type="entry name" value="PMR5N"/>
    <property type="match status" value="1"/>
</dbReference>
<feature type="region of interest" description="Disordered" evidence="7">
    <location>
        <begin position="220"/>
        <end position="287"/>
    </location>
</feature>
<dbReference type="AlphaFoldDB" id="A0ABD1Q2E2"/>
<name>A0ABD1Q2E2_9LAMI</name>
<keyword evidence="3 8" id="KW-0812">Transmembrane</keyword>
<keyword evidence="5 8" id="KW-1133">Transmembrane helix</keyword>
<evidence type="ECO:0000256" key="1">
    <source>
        <dbReference type="ARBA" id="ARBA00004167"/>
    </source>
</evidence>
<accession>A0ABD1Q2E2</accession>
<feature type="domain" description="Trichome birefringence-like N-terminal" evidence="10">
    <location>
        <begin position="309"/>
        <end position="362"/>
    </location>
</feature>
<organism evidence="11 12">
    <name type="scientific">Abeliophyllum distichum</name>
    <dbReference type="NCBI Taxonomy" id="126358"/>
    <lineage>
        <taxon>Eukaryota</taxon>
        <taxon>Viridiplantae</taxon>
        <taxon>Streptophyta</taxon>
        <taxon>Embryophyta</taxon>
        <taxon>Tracheophyta</taxon>
        <taxon>Spermatophyta</taxon>
        <taxon>Magnoliopsida</taxon>
        <taxon>eudicotyledons</taxon>
        <taxon>Gunneridae</taxon>
        <taxon>Pentapetalae</taxon>
        <taxon>asterids</taxon>
        <taxon>lamiids</taxon>
        <taxon>Lamiales</taxon>
        <taxon>Oleaceae</taxon>
        <taxon>Forsythieae</taxon>
        <taxon>Abeliophyllum</taxon>
    </lineage>
</organism>
<dbReference type="InterPro" id="IPR026057">
    <property type="entry name" value="TBL_C"/>
</dbReference>
<dbReference type="InterPro" id="IPR029962">
    <property type="entry name" value="TBL"/>
</dbReference>
<evidence type="ECO:0000256" key="2">
    <source>
        <dbReference type="ARBA" id="ARBA00007727"/>
    </source>
</evidence>
<evidence type="ECO:0000259" key="10">
    <source>
        <dbReference type="Pfam" id="PF14416"/>
    </source>
</evidence>
<protein>
    <submittedName>
        <fullName evidence="11">Protein trichome birefringence-like 4</fullName>
    </submittedName>
</protein>
<feature type="transmembrane region" description="Helical" evidence="8">
    <location>
        <begin position="29"/>
        <end position="45"/>
    </location>
</feature>
<dbReference type="GO" id="GO:0016020">
    <property type="term" value="C:membrane"/>
    <property type="evidence" value="ECO:0007669"/>
    <property type="project" value="UniProtKB-SubCell"/>
</dbReference>
<dbReference type="PANTHER" id="PTHR32285:SF241">
    <property type="entry name" value="PROTEIN TRICHOME BIREFRINGENCE-LIKE 4"/>
    <property type="match status" value="1"/>
</dbReference>
<dbReference type="Proteomes" id="UP001604336">
    <property type="component" value="Unassembled WGS sequence"/>
</dbReference>
<feature type="domain" description="Trichome birefringence-like C-terminal" evidence="9">
    <location>
        <begin position="363"/>
        <end position="644"/>
    </location>
</feature>
<keyword evidence="4" id="KW-0735">Signal-anchor</keyword>
<feature type="region of interest" description="Disordered" evidence="7">
    <location>
        <begin position="126"/>
        <end position="181"/>
    </location>
</feature>
<dbReference type="Pfam" id="PF13839">
    <property type="entry name" value="PC-Esterase"/>
    <property type="match status" value="1"/>
</dbReference>
<evidence type="ECO:0000256" key="8">
    <source>
        <dbReference type="SAM" id="Phobius"/>
    </source>
</evidence>
<evidence type="ECO:0000256" key="7">
    <source>
        <dbReference type="SAM" id="MobiDB-lite"/>
    </source>
</evidence>
<evidence type="ECO:0000256" key="4">
    <source>
        <dbReference type="ARBA" id="ARBA00022968"/>
    </source>
</evidence>
<evidence type="ECO:0000259" key="9">
    <source>
        <dbReference type="Pfam" id="PF13839"/>
    </source>
</evidence>
<evidence type="ECO:0000313" key="11">
    <source>
        <dbReference type="EMBL" id="KAL2470290.1"/>
    </source>
</evidence>
<reference evidence="12" key="1">
    <citation type="submission" date="2024-07" db="EMBL/GenBank/DDBJ databases">
        <title>Two chromosome-level genome assemblies of Korean endemic species Abeliophyllum distichum and Forsythia ovata (Oleaceae).</title>
        <authorList>
            <person name="Jang H."/>
        </authorList>
    </citation>
    <scope>NUCLEOTIDE SEQUENCE [LARGE SCALE GENOMIC DNA]</scope>
</reference>
<proteinExistence type="inferred from homology"/>
<feature type="compositionally biased region" description="Polar residues" evidence="7">
    <location>
        <begin position="126"/>
        <end position="138"/>
    </location>
</feature>
<dbReference type="PANTHER" id="PTHR32285">
    <property type="entry name" value="PROTEIN TRICHOME BIREFRINGENCE-LIKE 9-RELATED"/>
    <property type="match status" value="1"/>
</dbReference>
<evidence type="ECO:0000256" key="3">
    <source>
        <dbReference type="ARBA" id="ARBA00022692"/>
    </source>
</evidence>
<evidence type="ECO:0000256" key="6">
    <source>
        <dbReference type="ARBA" id="ARBA00023136"/>
    </source>
</evidence>
<dbReference type="InterPro" id="IPR025846">
    <property type="entry name" value="TBL_N"/>
</dbReference>
<dbReference type="EMBL" id="JBFOLK010000012">
    <property type="protein sequence ID" value="KAL2470290.1"/>
    <property type="molecule type" value="Genomic_DNA"/>
</dbReference>
<comment type="subcellular location">
    <subcellularLocation>
        <location evidence="1">Membrane</location>
        <topology evidence="1">Single-pass membrane protein</topology>
    </subcellularLocation>
</comment>
<gene>
    <name evidence="11" type="ORF">Adt_38426</name>
</gene>
<comment type="caution">
    <text evidence="11">The sequence shown here is derived from an EMBL/GenBank/DDBJ whole genome shotgun (WGS) entry which is preliminary data.</text>
</comment>